<evidence type="ECO:0000256" key="1">
    <source>
        <dbReference type="SAM" id="Phobius"/>
    </source>
</evidence>
<dbReference type="GO" id="GO:0016740">
    <property type="term" value="F:transferase activity"/>
    <property type="evidence" value="ECO:0007669"/>
    <property type="project" value="UniProtKB-KW"/>
</dbReference>
<keyword evidence="3" id="KW-1185">Reference proteome</keyword>
<keyword evidence="1" id="KW-0812">Transmembrane</keyword>
<evidence type="ECO:0000313" key="3">
    <source>
        <dbReference type="Proteomes" id="UP000316196"/>
    </source>
</evidence>
<dbReference type="OrthoDB" id="3431809at2"/>
<feature type="transmembrane region" description="Helical" evidence="1">
    <location>
        <begin position="181"/>
        <end position="210"/>
    </location>
</feature>
<dbReference type="AlphaFoldDB" id="A0A542ZQA4"/>
<organism evidence="2 3">
    <name type="scientific">Propioniferax innocua</name>
    <dbReference type="NCBI Taxonomy" id="1753"/>
    <lineage>
        <taxon>Bacteria</taxon>
        <taxon>Bacillati</taxon>
        <taxon>Actinomycetota</taxon>
        <taxon>Actinomycetes</taxon>
        <taxon>Propionibacteriales</taxon>
        <taxon>Propionibacteriaceae</taxon>
        <taxon>Propioniferax</taxon>
    </lineage>
</organism>
<dbReference type="EMBL" id="VFOR01000001">
    <property type="protein sequence ID" value="TQL62456.1"/>
    <property type="molecule type" value="Genomic_DNA"/>
</dbReference>
<protein>
    <submittedName>
        <fullName evidence="2">CDP-diacylglycerol--glycerol-3-phosphate 3-phosphatidyltransferase</fullName>
    </submittedName>
</protein>
<dbReference type="InterPro" id="IPR043130">
    <property type="entry name" value="CDP-OH_PTrfase_TM_dom"/>
</dbReference>
<evidence type="ECO:0000313" key="2">
    <source>
        <dbReference type="EMBL" id="TQL62456.1"/>
    </source>
</evidence>
<keyword evidence="2" id="KW-0808">Transferase</keyword>
<dbReference type="Gene3D" id="1.20.120.1760">
    <property type="match status" value="1"/>
</dbReference>
<name>A0A542ZQA4_9ACTN</name>
<keyword evidence="1" id="KW-1133">Transmembrane helix</keyword>
<comment type="caution">
    <text evidence="2">The sequence shown here is derived from an EMBL/GenBank/DDBJ whole genome shotgun (WGS) entry which is preliminary data.</text>
</comment>
<reference evidence="2 3" key="1">
    <citation type="submission" date="2019-06" db="EMBL/GenBank/DDBJ databases">
        <title>Sequencing the genomes of 1000 actinobacteria strains.</title>
        <authorList>
            <person name="Klenk H.-P."/>
        </authorList>
    </citation>
    <scope>NUCLEOTIDE SEQUENCE [LARGE SCALE GENOMIC DNA]</scope>
    <source>
        <strain evidence="2 3">DSM 8251</strain>
    </source>
</reference>
<proteinExistence type="predicted"/>
<gene>
    <name evidence="2" type="ORF">FB460_0233</name>
</gene>
<feature type="transmembrane region" description="Helical" evidence="1">
    <location>
        <begin position="31"/>
        <end position="51"/>
    </location>
</feature>
<accession>A0A542ZQA4</accession>
<dbReference type="RefSeq" id="WP_142092300.1">
    <property type="nucleotide sequence ID" value="NZ_BAAAMD010000003.1"/>
</dbReference>
<dbReference type="Proteomes" id="UP000316196">
    <property type="component" value="Unassembled WGS sequence"/>
</dbReference>
<sequence>MRGLYGLKPWYTRRLAGIVAWARRKGISPDAFTVAGVVAAALAAITLWLGWWPLAFVMLALRLAGANLDGAVARDRDVARPWGFVLNEFGDRVSDLLMFAGLWALDQRLMMPAAETPHGWTSYVPLSTDTTGEFLVFGTSHAAWIILAALAATLPTFVSLSAAGAGATRRNGGPFGKTERCLVAVVACALPQWMLGWMLLMVVGSVATAITRAVGTHSELTGRGAAA</sequence>
<keyword evidence="1" id="KW-0472">Membrane</keyword>
<feature type="transmembrane region" description="Helical" evidence="1">
    <location>
        <begin position="142"/>
        <end position="160"/>
    </location>
</feature>